<evidence type="ECO:0000256" key="1">
    <source>
        <dbReference type="SAM" id="Phobius"/>
    </source>
</evidence>
<dbReference type="EMBL" id="CP144746">
    <property type="protein sequence ID" value="WVZ59330.1"/>
    <property type="molecule type" value="Genomic_DNA"/>
</dbReference>
<protein>
    <recommendedName>
        <fullName evidence="2">MATH domain-containing protein</fullName>
    </recommendedName>
</protein>
<organism evidence="3 4">
    <name type="scientific">Paspalum notatum var. saurae</name>
    <dbReference type="NCBI Taxonomy" id="547442"/>
    <lineage>
        <taxon>Eukaryota</taxon>
        <taxon>Viridiplantae</taxon>
        <taxon>Streptophyta</taxon>
        <taxon>Embryophyta</taxon>
        <taxon>Tracheophyta</taxon>
        <taxon>Spermatophyta</taxon>
        <taxon>Magnoliopsida</taxon>
        <taxon>Liliopsida</taxon>
        <taxon>Poales</taxon>
        <taxon>Poaceae</taxon>
        <taxon>PACMAD clade</taxon>
        <taxon>Panicoideae</taxon>
        <taxon>Andropogonodae</taxon>
        <taxon>Paspaleae</taxon>
        <taxon>Paspalinae</taxon>
        <taxon>Paspalum</taxon>
    </lineage>
</organism>
<dbReference type="PANTHER" id="PTHR46162:SF2">
    <property type="entry name" value="ANKYRIN REPEAT-CONTAINING PROTEIN-RELATED"/>
    <property type="match status" value="1"/>
</dbReference>
<evidence type="ECO:0000259" key="2">
    <source>
        <dbReference type="PROSITE" id="PS50144"/>
    </source>
</evidence>
<keyword evidence="4" id="KW-1185">Reference proteome</keyword>
<reference evidence="3 4" key="1">
    <citation type="submission" date="2024-02" db="EMBL/GenBank/DDBJ databases">
        <title>High-quality chromosome-scale genome assembly of Pensacola bahiagrass (Paspalum notatum Flugge var. saurae).</title>
        <authorList>
            <person name="Vega J.M."/>
            <person name="Podio M."/>
            <person name="Orjuela J."/>
            <person name="Siena L.A."/>
            <person name="Pessino S.C."/>
            <person name="Combes M.C."/>
            <person name="Mariac C."/>
            <person name="Albertini E."/>
            <person name="Pupilli F."/>
            <person name="Ortiz J.P.A."/>
            <person name="Leblanc O."/>
        </authorList>
    </citation>
    <scope>NUCLEOTIDE SEQUENCE [LARGE SCALE GENOMIC DNA]</scope>
    <source>
        <strain evidence="3">R1</strain>
        <tissue evidence="3">Leaf</tissue>
    </source>
</reference>
<dbReference type="CDD" id="cd00121">
    <property type="entry name" value="MATH"/>
    <property type="match status" value="1"/>
</dbReference>
<dbReference type="PANTHER" id="PTHR46162">
    <property type="entry name" value="TRAF-LIKE FAMILY PROTEIN"/>
    <property type="match status" value="1"/>
</dbReference>
<keyword evidence="1" id="KW-1133">Transmembrane helix</keyword>
<keyword evidence="1" id="KW-0812">Transmembrane</keyword>
<accession>A0AAQ3SRP8</accession>
<evidence type="ECO:0000313" key="3">
    <source>
        <dbReference type="EMBL" id="WVZ59330.1"/>
    </source>
</evidence>
<dbReference type="Gene3D" id="2.60.210.10">
    <property type="entry name" value="Apoptosis, Tumor Necrosis Factor Receptor Associated Protein 2, Chain A"/>
    <property type="match status" value="2"/>
</dbReference>
<proteinExistence type="predicted"/>
<dbReference type="Pfam" id="PF22486">
    <property type="entry name" value="MATH_2"/>
    <property type="match status" value="1"/>
</dbReference>
<feature type="domain" description="MATH" evidence="2">
    <location>
        <begin position="202"/>
        <end position="329"/>
    </location>
</feature>
<dbReference type="PROSITE" id="PS50144">
    <property type="entry name" value="MATH"/>
    <property type="match status" value="1"/>
</dbReference>
<feature type="transmembrane region" description="Helical" evidence="1">
    <location>
        <begin position="12"/>
        <end position="35"/>
    </location>
</feature>
<gene>
    <name evidence="3" type="ORF">U9M48_009485</name>
</gene>
<evidence type="ECO:0000313" key="4">
    <source>
        <dbReference type="Proteomes" id="UP001341281"/>
    </source>
</evidence>
<dbReference type="InterPro" id="IPR002083">
    <property type="entry name" value="MATH/TRAF_dom"/>
</dbReference>
<dbReference type="Proteomes" id="UP001341281">
    <property type="component" value="Chromosome 02"/>
</dbReference>
<dbReference type="SUPFAM" id="SSF49599">
    <property type="entry name" value="TRAF domain-like"/>
    <property type="match status" value="2"/>
</dbReference>
<dbReference type="SMART" id="SM00061">
    <property type="entry name" value="MATH"/>
    <property type="match status" value="1"/>
</dbReference>
<dbReference type="AlphaFoldDB" id="A0AAQ3SRP8"/>
<dbReference type="InterPro" id="IPR008974">
    <property type="entry name" value="TRAF-like"/>
</dbReference>
<keyword evidence="1" id="KW-0472">Membrane</keyword>
<sequence>MPSAANDNWEGNFVGLWATVASLVLLRILRVVMLLHCWKRSMIHLSNGMLMASQLYLRGGLHQPALLVFTVADVTVTPSYKNRVDGIQYVALNLALSRIGFKPGHIMNAVFELSVYNHSSGTYYGTKASHSFHVKNTHSKKMCLIPLQELLKSSDYRVDDSCVFGVRILKADILSPEKKRIAISKKPATVQNLFLQKKDFIKGTYTWTMSNYLNLKLPVNSPAFEVGGHKWYITMYPLGDQYSTESLSLFLHLHNPNELPDPESGMMIELTISILDKKHGQHFVVQGRFVFAAGKKTGWGWSNFIPLKTFQDPSLGYLVGSNCALKADITIIGSSSDC</sequence>
<name>A0AAQ3SRP8_PASNO</name>